<dbReference type="EMBL" id="CP016076">
    <property type="protein sequence ID" value="APU17703.1"/>
    <property type="molecule type" value="Genomic_DNA"/>
</dbReference>
<protein>
    <submittedName>
        <fullName evidence="2">Uncharacterized protein</fullName>
    </submittedName>
</protein>
<gene>
    <name evidence="2" type="ORF">UA74_28520</name>
</gene>
<proteinExistence type="predicted"/>
<evidence type="ECO:0000256" key="1">
    <source>
        <dbReference type="SAM" id="MobiDB-lite"/>
    </source>
</evidence>
<evidence type="ECO:0000313" key="2">
    <source>
        <dbReference type="EMBL" id="APU17703.1"/>
    </source>
</evidence>
<dbReference type="AlphaFoldDB" id="A0AAC9LGY5"/>
<sequence>MRPASLPESRPAAEVRARGRPTITGRVRRESGPSSGRCSTPTAAWLGSRSRSRRIRNSGPSRSAALHTASAAAAGLGNAA</sequence>
<reference evidence="3" key="1">
    <citation type="submission" date="2016-06" db="EMBL/GenBank/DDBJ databases">
        <title>Complete genome sequence of Actinoalloteichus fjordicus DSM 46855 (=ADI127-17), type strain of the new species Actinoalloteichus fjordicus.</title>
        <authorList>
            <person name="Ruckert C."/>
            <person name="Nouioui I."/>
            <person name="Willmese J."/>
            <person name="van Wezel G."/>
            <person name="Klenk H.-P."/>
            <person name="Kalinowski J."/>
            <person name="Zotchev S.B."/>
        </authorList>
    </citation>
    <scope>NUCLEOTIDE SEQUENCE [LARGE SCALE GENOMIC DNA]</scope>
    <source>
        <strain evidence="3">ADI127-7</strain>
    </source>
</reference>
<accession>A0AAC9LGY5</accession>
<keyword evidence="3" id="KW-1185">Reference proteome</keyword>
<feature type="region of interest" description="Disordered" evidence="1">
    <location>
        <begin position="1"/>
        <end position="80"/>
    </location>
</feature>
<name>A0AAC9LGY5_9PSEU</name>
<dbReference type="Proteomes" id="UP000185511">
    <property type="component" value="Chromosome"/>
</dbReference>
<organism evidence="2 3">
    <name type="scientific">Actinoalloteichus fjordicus</name>
    <dbReference type="NCBI Taxonomy" id="1612552"/>
    <lineage>
        <taxon>Bacteria</taxon>
        <taxon>Bacillati</taxon>
        <taxon>Actinomycetota</taxon>
        <taxon>Actinomycetes</taxon>
        <taxon>Pseudonocardiales</taxon>
        <taxon>Pseudonocardiaceae</taxon>
        <taxon>Actinoalloteichus</taxon>
    </lineage>
</organism>
<evidence type="ECO:0000313" key="3">
    <source>
        <dbReference type="Proteomes" id="UP000185511"/>
    </source>
</evidence>
<dbReference type="KEGG" id="acad:UA74_28520"/>
<feature type="compositionally biased region" description="Low complexity" evidence="1">
    <location>
        <begin position="57"/>
        <end position="80"/>
    </location>
</feature>
<feature type="compositionally biased region" description="Polar residues" evidence="1">
    <location>
        <begin position="32"/>
        <end position="42"/>
    </location>
</feature>